<proteinExistence type="inferred from homology"/>
<dbReference type="InterPro" id="IPR001232">
    <property type="entry name" value="SKP1-like"/>
</dbReference>
<comment type="function">
    <text evidence="3">Essential component of the SCF (SKP1-CUL1-F-box protein) E3 ubiquitin ligase complexes, which mediate the ubiquitination and subsequent proteasomal degradation of target proteins.</text>
</comment>
<dbReference type="InterPro" id="IPR036296">
    <property type="entry name" value="SKP1-like_dim_sf"/>
</dbReference>
<dbReference type="UniPathway" id="UPA00143"/>
<dbReference type="OrthoDB" id="2342932at2759"/>
<feature type="domain" description="SKP1 component dimerisation" evidence="4">
    <location>
        <begin position="115"/>
        <end position="161"/>
    </location>
</feature>
<name>A0A5E8B191_9ASCO</name>
<comment type="subunit">
    <text evidence="3">Component of the SCF (SKP1-CUL1-F-box protein) E3 ubiquitin ligase complexes.</text>
</comment>
<dbReference type="AlphaFoldDB" id="A0A5E8B191"/>
<evidence type="ECO:0000256" key="3">
    <source>
        <dbReference type="PIRNR" id="PIRNR028729"/>
    </source>
</evidence>
<dbReference type="Proteomes" id="UP000398389">
    <property type="component" value="Unassembled WGS sequence"/>
</dbReference>
<evidence type="ECO:0000256" key="2">
    <source>
        <dbReference type="ARBA" id="ARBA00022786"/>
    </source>
</evidence>
<evidence type="ECO:0000313" key="6">
    <source>
        <dbReference type="EMBL" id="VVT45255.1"/>
    </source>
</evidence>
<evidence type="ECO:0000313" key="7">
    <source>
        <dbReference type="Proteomes" id="UP000398389"/>
    </source>
</evidence>
<keyword evidence="7" id="KW-1185">Reference proteome</keyword>
<dbReference type="PANTHER" id="PTHR11165">
    <property type="entry name" value="SKP1"/>
    <property type="match status" value="1"/>
</dbReference>
<keyword evidence="2 3" id="KW-0833">Ubl conjugation pathway</keyword>
<feature type="domain" description="SKP1 component POZ" evidence="5">
    <location>
        <begin position="1"/>
        <end position="61"/>
    </location>
</feature>
<dbReference type="InterPro" id="IPR016897">
    <property type="entry name" value="SKP1"/>
</dbReference>
<accession>A0A5E8B191</accession>
<dbReference type="GeneID" id="43579512"/>
<dbReference type="InterPro" id="IPR011333">
    <property type="entry name" value="SKP1/BTB/POZ_sf"/>
</dbReference>
<dbReference type="GO" id="GO:0006511">
    <property type="term" value="P:ubiquitin-dependent protein catabolic process"/>
    <property type="evidence" value="ECO:0007669"/>
    <property type="project" value="InterPro"/>
</dbReference>
<evidence type="ECO:0000256" key="1">
    <source>
        <dbReference type="ARBA" id="ARBA00009993"/>
    </source>
</evidence>
<dbReference type="SMART" id="SM00512">
    <property type="entry name" value="Skp1"/>
    <property type="match status" value="1"/>
</dbReference>
<comment type="similarity">
    <text evidence="1 3">Belongs to the SKP1 family.</text>
</comment>
<dbReference type="PIRSF" id="PIRSF028729">
    <property type="entry name" value="E3_ubiquit_lig_SCF_Skp"/>
    <property type="match status" value="1"/>
</dbReference>
<dbReference type="Pfam" id="PF03931">
    <property type="entry name" value="Skp1_POZ"/>
    <property type="match status" value="1"/>
</dbReference>
<comment type="pathway">
    <text evidence="3">Protein modification; protein ubiquitination.</text>
</comment>
<evidence type="ECO:0000259" key="5">
    <source>
        <dbReference type="Pfam" id="PF03931"/>
    </source>
</evidence>
<dbReference type="InterPro" id="IPR016072">
    <property type="entry name" value="Skp1_comp_dimer"/>
</dbReference>
<dbReference type="SUPFAM" id="SSF54695">
    <property type="entry name" value="POZ domain"/>
    <property type="match status" value="1"/>
</dbReference>
<dbReference type="EMBL" id="CABVLU010000001">
    <property type="protein sequence ID" value="VVT45255.1"/>
    <property type="molecule type" value="Genomic_DNA"/>
</dbReference>
<dbReference type="Gene3D" id="3.30.710.10">
    <property type="entry name" value="Potassium Channel Kv1.1, Chain A"/>
    <property type="match status" value="1"/>
</dbReference>
<dbReference type="FunFam" id="3.30.710.10:FF:000026">
    <property type="entry name" value="E3 ubiquitin ligase complex SCF subunit"/>
    <property type="match status" value="1"/>
</dbReference>
<gene>
    <name evidence="6" type="ORF">SAPINGB_P000689</name>
</gene>
<evidence type="ECO:0000259" key="4">
    <source>
        <dbReference type="Pfam" id="PF01466"/>
    </source>
</evidence>
<protein>
    <recommendedName>
        <fullName evidence="3">E3 ubiquitin ligase complex SCF subunit</fullName>
    </recommendedName>
</protein>
<dbReference type="GO" id="GO:0016567">
    <property type="term" value="P:protein ubiquitination"/>
    <property type="evidence" value="ECO:0007669"/>
    <property type="project" value="UniProtKB-UniPathway"/>
</dbReference>
<dbReference type="SUPFAM" id="SSF81382">
    <property type="entry name" value="Skp1 dimerisation domain-like"/>
    <property type="match status" value="1"/>
</dbReference>
<sequence length="164" mass="19054">MVTLVSNDNKKFEVPKDVAYKSVLIKNMVEDIGDENAEIPLPRAQASVLEKVIDYCTYHKDDPPLPAPVQKTQDDQPDRIRRTTDIIEWDYNFMNLENPVIFEIMLLANYLDIVPLFELTCKTVANKIKGKSPEQLREIFGIENDFTPEQLDEIRRENEWAEDP</sequence>
<dbReference type="RefSeq" id="XP_031851303.1">
    <property type="nucleotide sequence ID" value="XM_031995412.1"/>
</dbReference>
<dbReference type="Pfam" id="PF01466">
    <property type="entry name" value="Skp1"/>
    <property type="match status" value="1"/>
</dbReference>
<dbReference type="InterPro" id="IPR016073">
    <property type="entry name" value="Skp1_comp_POZ"/>
</dbReference>
<organism evidence="6 7">
    <name type="scientific">Magnusiomyces paraingens</name>
    <dbReference type="NCBI Taxonomy" id="2606893"/>
    <lineage>
        <taxon>Eukaryota</taxon>
        <taxon>Fungi</taxon>
        <taxon>Dikarya</taxon>
        <taxon>Ascomycota</taxon>
        <taxon>Saccharomycotina</taxon>
        <taxon>Dipodascomycetes</taxon>
        <taxon>Dipodascales</taxon>
        <taxon>Dipodascaceae</taxon>
        <taxon>Magnusiomyces</taxon>
    </lineage>
</organism>
<dbReference type="CDD" id="cd18322">
    <property type="entry name" value="BTB_POZ_SKP1"/>
    <property type="match status" value="1"/>
</dbReference>
<reference evidence="6 7" key="1">
    <citation type="submission" date="2019-09" db="EMBL/GenBank/DDBJ databases">
        <authorList>
            <person name="Brejova B."/>
        </authorList>
    </citation>
    <scope>NUCLEOTIDE SEQUENCE [LARGE SCALE GENOMIC DNA]</scope>
</reference>